<protein>
    <submittedName>
        <fullName evidence="2">Lipoate--protein ligase family protein</fullName>
    </submittedName>
</protein>
<evidence type="ECO:0000259" key="1">
    <source>
        <dbReference type="PROSITE" id="PS51733"/>
    </source>
</evidence>
<comment type="caution">
    <text evidence="2">The sequence shown here is derived from an EMBL/GenBank/DDBJ whole genome shotgun (WGS) entry which is preliminary data.</text>
</comment>
<accession>A0AAP2ZC28</accession>
<gene>
    <name evidence="2" type="ORF">OB919_21440</name>
</gene>
<name>A0AAP2ZC28_9EURY</name>
<keyword evidence="3" id="KW-1185">Reference proteome</keyword>
<dbReference type="InterPro" id="IPR004143">
    <property type="entry name" value="BPL_LPL_catalytic"/>
</dbReference>
<dbReference type="GO" id="GO:0016874">
    <property type="term" value="F:ligase activity"/>
    <property type="evidence" value="ECO:0007669"/>
    <property type="project" value="UniProtKB-KW"/>
</dbReference>
<dbReference type="Pfam" id="PF21948">
    <property type="entry name" value="LplA-B_cat"/>
    <property type="match status" value="1"/>
</dbReference>
<dbReference type="RefSeq" id="WP_342810797.1">
    <property type="nucleotide sequence ID" value="NZ_JAOPJZ010000048.1"/>
</dbReference>
<reference evidence="2 3" key="1">
    <citation type="submission" date="2022-09" db="EMBL/GenBank/DDBJ databases">
        <title>Enrichment on poylsaccharides allowed isolation of novel metabolic and taxonomic groups of Haloarchaea.</title>
        <authorList>
            <person name="Sorokin D.Y."/>
            <person name="Elcheninov A.G."/>
            <person name="Khizhniak T.V."/>
            <person name="Kolganova T.V."/>
            <person name="Kublanov I.V."/>
        </authorList>
    </citation>
    <scope>NUCLEOTIDE SEQUENCE [LARGE SCALE GENOMIC DNA]</scope>
    <source>
        <strain evidence="2 3">AArc-curdl1</strain>
    </source>
</reference>
<organism evidence="2 3">
    <name type="scientific">Natronosalvus hydrolyticus</name>
    <dbReference type="NCBI Taxonomy" id="2979988"/>
    <lineage>
        <taxon>Archaea</taxon>
        <taxon>Methanobacteriati</taxon>
        <taxon>Methanobacteriota</taxon>
        <taxon>Stenosarchaea group</taxon>
        <taxon>Halobacteria</taxon>
        <taxon>Halobacteriales</taxon>
        <taxon>Natrialbaceae</taxon>
        <taxon>Natronosalvus</taxon>
    </lineage>
</organism>
<dbReference type="PROSITE" id="PS51733">
    <property type="entry name" value="BPL_LPL_CATALYTIC"/>
    <property type="match status" value="1"/>
</dbReference>
<feature type="domain" description="BPL/LPL catalytic" evidence="1">
    <location>
        <begin position="30"/>
        <end position="236"/>
    </location>
</feature>
<keyword evidence="2" id="KW-0436">Ligase</keyword>
<dbReference type="EMBL" id="JAOPJZ010000048">
    <property type="protein sequence ID" value="MCU4754499.1"/>
    <property type="molecule type" value="Genomic_DNA"/>
</dbReference>
<evidence type="ECO:0000313" key="3">
    <source>
        <dbReference type="Proteomes" id="UP001321047"/>
    </source>
</evidence>
<dbReference type="SUPFAM" id="SSF55681">
    <property type="entry name" value="Class II aaRS and biotin synthetases"/>
    <property type="match status" value="1"/>
</dbReference>
<proteinExistence type="predicted"/>
<sequence length="237" mass="25505">MTSSVRVLRGRASTINGDREASGRLLEFAAKGQRAVRVWAPHRQVAFGRRDSRLEGYDAARAAAEGQGFPPVQRRVGGRAVVYDGTTTLAFARAEPVADFRRGTDDRYERLTTDIETALENLDLEVSRGEPADSFCPGAHSLSLTVGESDTLRKVVGIAQRVQREAAVVSGIVIVDAADELADVLEAVYGALEVPFDPRSVGSLALVDEDIGFEAVRDGLESALVGEKRTVLEPVEP</sequence>
<dbReference type="InterPro" id="IPR045864">
    <property type="entry name" value="aa-tRNA-synth_II/BPL/LPL"/>
</dbReference>
<dbReference type="Proteomes" id="UP001321047">
    <property type="component" value="Unassembled WGS sequence"/>
</dbReference>
<evidence type="ECO:0000313" key="2">
    <source>
        <dbReference type="EMBL" id="MCU4754499.1"/>
    </source>
</evidence>
<dbReference type="AlphaFoldDB" id="A0AAP2ZC28"/>
<dbReference type="Gene3D" id="3.30.930.10">
    <property type="entry name" value="Bira Bifunctional Protein, Domain 2"/>
    <property type="match status" value="1"/>
</dbReference>